<evidence type="ECO:0000256" key="1">
    <source>
        <dbReference type="SAM" id="Phobius"/>
    </source>
</evidence>
<comment type="caution">
    <text evidence="2">The sequence shown here is derived from an EMBL/GenBank/DDBJ whole genome shotgun (WGS) entry which is preliminary data.</text>
</comment>
<keyword evidence="1" id="KW-0472">Membrane</keyword>
<keyword evidence="1" id="KW-0812">Transmembrane</keyword>
<accession>A0ABV2VUH3</accession>
<dbReference type="Proteomes" id="UP001550348">
    <property type="component" value="Unassembled WGS sequence"/>
</dbReference>
<organism evidence="2 3">
    <name type="scientific">Micromonospora fulviviridis</name>
    <dbReference type="NCBI Taxonomy" id="47860"/>
    <lineage>
        <taxon>Bacteria</taxon>
        <taxon>Bacillati</taxon>
        <taxon>Actinomycetota</taxon>
        <taxon>Actinomycetes</taxon>
        <taxon>Micromonosporales</taxon>
        <taxon>Micromonosporaceae</taxon>
        <taxon>Micromonospora</taxon>
    </lineage>
</organism>
<reference evidence="2 3" key="1">
    <citation type="submission" date="2024-06" db="EMBL/GenBank/DDBJ databases">
        <title>The Natural Products Discovery Center: Release of the First 8490 Sequenced Strains for Exploring Actinobacteria Biosynthetic Diversity.</title>
        <authorList>
            <person name="Kalkreuter E."/>
            <person name="Kautsar S.A."/>
            <person name="Yang D."/>
            <person name="Bader C.D."/>
            <person name="Teijaro C.N."/>
            <person name="Fluegel L."/>
            <person name="Davis C.M."/>
            <person name="Simpson J.R."/>
            <person name="Lauterbach L."/>
            <person name="Steele A.D."/>
            <person name="Gui C."/>
            <person name="Meng S."/>
            <person name="Li G."/>
            <person name="Viehrig K."/>
            <person name="Ye F."/>
            <person name="Su P."/>
            <person name="Kiefer A.F."/>
            <person name="Nichols A."/>
            <person name="Cepeda A.J."/>
            <person name="Yan W."/>
            <person name="Fan B."/>
            <person name="Jiang Y."/>
            <person name="Adhikari A."/>
            <person name="Zheng C.-J."/>
            <person name="Schuster L."/>
            <person name="Cowan T.M."/>
            <person name="Smanski M.J."/>
            <person name="Chevrette M.G."/>
            <person name="De Carvalho L.P.S."/>
            <person name="Shen B."/>
        </authorList>
    </citation>
    <scope>NUCLEOTIDE SEQUENCE [LARGE SCALE GENOMIC DNA]</scope>
    <source>
        <strain evidence="2 3">NPDC006286</strain>
    </source>
</reference>
<sequence>MTTALDMTALLDQYKAGLRDVTDAELERRAMTVAALPGRLAGELRHLVDAERERRQATRQPIPPAARSRVARSRVARSRVALAVAGTAVVAAPAAALTGRALAEYADQVPQVPVYSVAAVAAGLVAAVVGGRRLARWVDDRRHPLAEDVDEADLNPLGKELLARVRAQRLARGEVC</sequence>
<feature type="transmembrane region" description="Helical" evidence="1">
    <location>
        <begin position="80"/>
        <end position="102"/>
    </location>
</feature>
<feature type="transmembrane region" description="Helical" evidence="1">
    <location>
        <begin position="114"/>
        <end position="135"/>
    </location>
</feature>
<evidence type="ECO:0000313" key="2">
    <source>
        <dbReference type="EMBL" id="MEU0156433.1"/>
    </source>
</evidence>
<evidence type="ECO:0000313" key="3">
    <source>
        <dbReference type="Proteomes" id="UP001550348"/>
    </source>
</evidence>
<proteinExistence type="predicted"/>
<dbReference type="RefSeq" id="WP_355667942.1">
    <property type="nucleotide sequence ID" value="NZ_JBEXRX010000186.1"/>
</dbReference>
<dbReference type="EMBL" id="JBEXRX010000186">
    <property type="protein sequence ID" value="MEU0156433.1"/>
    <property type="molecule type" value="Genomic_DNA"/>
</dbReference>
<keyword evidence="3" id="KW-1185">Reference proteome</keyword>
<protein>
    <recommendedName>
        <fullName evidence="4">DUF1707 domain-containing protein</fullName>
    </recommendedName>
</protein>
<gene>
    <name evidence="2" type="ORF">ABZ071_32040</name>
</gene>
<keyword evidence="1" id="KW-1133">Transmembrane helix</keyword>
<name>A0ABV2VUH3_9ACTN</name>
<evidence type="ECO:0008006" key="4">
    <source>
        <dbReference type="Google" id="ProtNLM"/>
    </source>
</evidence>